<evidence type="ECO:0000259" key="14">
    <source>
        <dbReference type="Pfam" id="PF00520"/>
    </source>
</evidence>
<dbReference type="GO" id="GO:0005216">
    <property type="term" value="F:monoatomic ion channel activity"/>
    <property type="evidence" value="ECO:0007669"/>
    <property type="project" value="InterPro"/>
</dbReference>
<evidence type="ECO:0000256" key="11">
    <source>
        <dbReference type="ARBA" id="ARBA00023303"/>
    </source>
</evidence>
<keyword evidence="11" id="KW-0407">Ion channel</keyword>
<keyword evidence="2" id="KW-0813">Transport</keyword>
<dbReference type="Gene3D" id="1.25.40.20">
    <property type="entry name" value="Ankyrin repeat-containing domain"/>
    <property type="match status" value="2"/>
</dbReference>
<evidence type="ECO:0000256" key="7">
    <source>
        <dbReference type="ARBA" id="ARBA00023043"/>
    </source>
</evidence>
<feature type="repeat" description="ANK" evidence="12">
    <location>
        <begin position="65"/>
        <end position="89"/>
    </location>
</feature>
<dbReference type="GO" id="GO:1902495">
    <property type="term" value="C:transmembrane transporter complex"/>
    <property type="evidence" value="ECO:0007669"/>
    <property type="project" value="TreeGrafter"/>
</dbReference>
<dbReference type="Pfam" id="PF00520">
    <property type="entry name" value="Ion_trans"/>
    <property type="match status" value="1"/>
</dbReference>
<feature type="repeat" description="ANK" evidence="12">
    <location>
        <begin position="29"/>
        <end position="51"/>
    </location>
</feature>
<evidence type="ECO:0000256" key="1">
    <source>
        <dbReference type="ARBA" id="ARBA00004141"/>
    </source>
</evidence>
<keyword evidence="4 13" id="KW-0812">Transmembrane</keyword>
<evidence type="ECO:0000256" key="10">
    <source>
        <dbReference type="ARBA" id="ARBA00023180"/>
    </source>
</evidence>
<keyword evidence="7 12" id="KW-0040">ANK repeat</keyword>
<feature type="transmembrane region" description="Helical" evidence="13">
    <location>
        <begin position="362"/>
        <end position="390"/>
    </location>
</feature>
<dbReference type="PROSITE" id="PS50297">
    <property type="entry name" value="ANK_REP_REGION"/>
    <property type="match status" value="4"/>
</dbReference>
<evidence type="ECO:0000256" key="9">
    <source>
        <dbReference type="ARBA" id="ARBA00023136"/>
    </source>
</evidence>
<evidence type="ECO:0000256" key="4">
    <source>
        <dbReference type="ARBA" id="ARBA00022692"/>
    </source>
</evidence>
<dbReference type="AlphaFoldDB" id="A0A183AF47"/>
<dbReference type="InterPro" id="IPR005821">
    <property type="entry name" value="Ion_trans_dom"/>
</dbReference>
<feature type="repeat" description="ANK" evidence="12">
    <location>
        <begin position="97"/>
        <end position="119"/>
    </location>
</feature>
<comment type="subcellular location">
    <subcellularLocation>
        <location evidence="1">Membrane</location>
        <topology evidence="1">Multi-pass membrane protein</topology>
    </subcellularLocation>
</comment>
<evidence type="ECO:0000256" key="3">
    <source>
        <dbReference type="ARBA" id="ARBA00022606"/>
    </source>
</evidence>
<dbReference type="PRINTS" id="PR01415">
    <property type="entry name" value="ANKYRIN"/>
</dbReference>
<dbReference type="PROSITE" id="PS50088">
    <property type="entry name" value="ANK_REPEAT"/>
    <property type="match status" value="4"/>
</dbReference>
<dbReference type="InterPro" id="IPR052076">
    <property type="entry name" value="TRP_cation_channel"/>
</dbReference>
<feature type="transmembrane region" description="Helical" evidence="13">
    <location>
        <begin position="491"/>
        <end position="519"/>
    </location>
</feature>
<evidence type="ECO:0000256" key="5">
    <source>
        <dbReference type="ARBA" id="ARBA00022737"/>
    </source>
</evidence>
<dbReference type="PANTHER" id="PTHR47143:SF1">
    <property type="entry name" value="ION_TRANS DOMAIN-CONTAINING PROTEIN"/>
    <property type="match status" value="1"/>
</dbReference>
<dbReference type="SMART" id="SM00248">
    <property type="entry name" value="ANK"/>
    <property type="match status" value="4"/>
</dbReference>
<sequence>LHYAAETGSCSATAYFLSHGVTLLDRNARGDTPLHIAAEHGYYRIAKMMLDTEEGMRALYHEDHQGRIPLHRAVMRGHPRTTQLLLQKGGIFRKCHKGNTPLHTAAQYGQLETCQVLLKLSPALLDQVNFEGVTALHAAAMNNNAEIVEYLLTAGAQILPARDGSYFVCMALERRHHETLKVTIMHTRWSEIWSILDGTPQCVLDGLIRELPSLFGLVMSRSITRSKNEEKGDVEVTYDLSVMQRKKSETDATDNDPMHRVKEAIRPLDTVDTNLLLRHHAGSSHELRGKRRFCTIERHCAGQTSKSTVEAFELQRQRLDYFRDWTNTLELLLYSAAEILLIDTLIDRSLPGRKMLSTLLMFLAWLNFLLQVTHVKYVGIFVVMFLQVFGTVVKCLSVYSIVILCFGFVFHVLLRDPNYKFVLRNATSTVEAMSTSYRQRLSMNQAMTERGQYNYLDVSLFKTLMMMFGEYEHSSTLIHPLLSDPYPDTQNTIAIFLFYIAFLVFVPIIVMNLLIGLAVGDIEEVRKTACEQLLVQQIYWLADLESKFPKFIQKRLAKKKVSLTVQRVAVGRGLYIIH</sequence>
<evidence type="ECO:0000256" key="12">
    <source>
        <dbReference type="PROSITE-ProRule" id="PRU00023"/>
    </source>
</evidence>
<dbReference type="Pfam" id="PF12796">
    <property type="entry name" value="Ank_2"/>
    <property type="match status" value="2"/>
</dbReference>
<proteinExistence type="predicted"/>
<keyword evidence="6 13" id="KW-1133">Transmembrane helix</keyword>
<protein>
    <submittedName>
        <fullName evidence="15">ANK_REP_REGION domain-containing protein</fullName>
    </submittedName>
</protein>
<dbReference type="InterPro" id="IPR002110">
    <property type="entry name" value="Ankyrin_rpt"/>
</dbReference>
<feature type="domain" description="Ion transport" evidence="14">
    <location>
        <begin position="318"/>
        <end position="528"/>
    </location>
</feature>
<dbReference type="InterPro" id="IPR036770">
    <property type="entry name" value="Ankyrin_rpt-contain_sf"/>
</dbReference>
<reference evidence="15" key="1">
    <citation type="submission" date="2016-06" db="UniProtKB">
        <authorList>
            <consortium name="WormBaseParasite"/>
        </authorList>
    </citation>
    <scope>IDENTIFICATION</scope>
</reference>
<keyword evidence="9 13" id="KW-0472">Membrane</keyword>
<dbReference type="SUPFAM" id="SSF48403">
    <property type="entry name" value="Ankyrin repeat"/>
    <property type="match status" value="1"/>
</dbReference>
<keyword evidence="5" id="KW-0677">Repeat</keyword>
<evidence type="ECO:0000256" key="13">
    <source>
        <dbReference type="SAM" id="Phobius"/>
    </source>
</evidence>
<evidence type="ECO:0000256" key="2">
    <source>
        <dbReference type="ARBA" id="ARBA00022448"/>
    </source>
</evidence>
<keyword evidence="8" id="KW-0406">Ion transport</keyword>
<evidence type="ECO:0000256" key="6">
    <source>
        <dbReference type="ARBA" id="ARBA00022989"/>
    </source>
</evidence>
<accession>A0A183AF47</accession>
<feature type="repeat" description="ANK" evidence="12">
    <location>
        <begin position="131"/>
        <end position="158"/>
    </location>
</feature>
<name>A0A183AF47_9TREM</name>
<keyword evidence="10" id="KW-0325">Glycoprotein</keyword>
<keyword evidence="3" id="KW-0716">Sensory transduction</keyword>
<evidence type="ECO:0000313" key="15">
    <source>
        <dbReference type="WBParaSite" id="ECPE_0000559501-mRNA-1"/>
    </source>
</evidence>
<organism evidence="15">
    <name type="scientific">Echinostoma caproni</name>
    <dbReference type="NCBI Taxonomy" id="27848"/>
    <lineage>
        <taxon>Eukaryota</taxon>
        <taxon>Metazoa</taxon>
        <taxon>Spiralia</taxon>
        <taxon>Lophotrochozoa</taxon>
        <taxon>Platyhelminthes</taxon>
        <taxon>Trematoda</taxon>
        <taxon>Digenea</taxon>
        <taxon>Plagiorchiida</taxon>
        <taxon>Echinostomata</taxon>
        <taxon>Echinostomatoidea</taxon>
        <taxon>Echinostomatidae</taxon>
        <taxon>Echinostoma</taxon>
    </lineage>
</organism>
<feature type="transmembrane region" description="Helical" evidence="13">
    <location>
        <begin position="396"/>
        <end position="414"/>
    </location>
</feature>
<dbReference type="PANTHER" id="PTHR47143">
    <property type="entry name" value="TRANSIENT RECEPTOR POTENTIAL CATION CHANNEL PROTEIN PAINLESS"/>
    <property type="match status" value="1"/>
</dbReference>
<dbReference type="WBParaSite" id="ECPE_0000559501-mRNA-1">
    <property type="protein sequence ID" value="ECPE_0000559501-mRNA-1"/>
    <property type="gene ID" value="ECPE_0000559501"/>
</dbReference>
<evidence type="ECO:0000256" key="8">
    <source>
        <dbReference type="ARBA" id="ARBA00023065"/>
    </source>
</evidence>